<evidence type="ECO:0000259" key="4">
    <source>
        <dbReference type="PROSITE" id="PS51891"/>
    </source>
</evidence>
<dbReference type="GO" id="GO:0016846">
    <property type="term" value="F:carbon-sulfur lyase activity"/>
    <property type="evidence" value="ECO:0007669"/>
    <property type="project" value="InterPro"/>
</dbReference>
<dbReference type="Pfam" id="PF04828">
    <property type="entry name" value="GFA"/>
    <property type="match status" value="1"/>
</dbReference>
<protein>
    <submittedName>
        <fullName evidence="5">Aldehyde-activating protein</fullName>
    </submittedName>
</protein>
<evidence type="ECO:0000256" key="2">
    <source>
        <dbReference type="ARBA" id="ARBA00022723"/>
    </source>
</evidence>
<keyword evidence="2" id="KW-0479">Metal-binding</keyword>
<dbReference type="PANTHER" id="PTHR28620">
    <property type="entry name" value="CENTROMERE PROTEIN V"/>
    <property type="match status" value="1"/>
</dbReference>
<comment type="caution">
    <text evidence="5">The sequence shown here is derived from an EMBL/GenBank/DDBJ whole genome shotgun (WGS) entry which is preliminary data.</text>
</comment>
<dbReference type="AlphaFoldDB" id="A0A4Q7IMG8"/>
<reference evidence="5 6" key="1">
    <citation type="submission" date="2018-01" db="EMBL/GenBank/DDBJ databases">
        <title>Co-occurrence of chitin degradation, pigmentation and bioactivity in marine Pseudoalteromonas.</title>
        <authorList>
            <person name="Paulsen S."/>
            <person name="Gram L."/>
            <person name="Machado H."/>
        </authorList>
    </citation>
    <scope>NUCLEOTIDE SEQUENCE [LARGE SCALE GENOMIC DNA]</scope>
    <source>
        <strain evidence="5 6">S3898</strain>
    </source>
</reference>
<evidence type="ECO:0000313" key="6">
    <source>
        <dbReference type="Proteomes" id="UP000291338"/>
    </source>
</evidence>
<organism evidence="5 6">
    <name type="scientific">Pseudoalteromonas phenolica</name>
    <dbReference type="NCBI Taxonomy" id="161398"/>
    <lineage>
        <taxon>Bacteria</taxon>
        <taxon>Pseudomonadati</taxon>
        <taxon>Pseudomonadota</taxon>
        <taxon>Gammaproteobacteria</taxon>
        <taxon>Alteromonadales</taxon>
        <taxon>Pseudoalteromonadaceae</taxon>
        <taxon>Pseudoalteromonas</taxon>
    </lineage>
</organism>
<dbReference type="SUPFAM" id="SSF51316">
    <property type="entry name" value="Mss4-like"/>
    <property type="match status" value="1"/>
</dbReference>
<dbReference type="EMBL" id="PPSX01000045">
    <property type="protein sequence ID" value="RZQ52719.1"/>
    <property type="molecule type" value="Genomic_DNA"/>
</dbReference>
<dbReference type="InterPro" id="IPR011057">
    <property type="entry name" value="Mss4-like_sf"/>
</dbReference>
<evidence type="ECO:0000256" key="1">
    <source>
        <dbReference type="ARBA" id="ARBA00005495"/>
    </source>
</evidence>
<dbReference type="Gene3D" id="2.170.150.70">
    <property type="match status" value="1"/>
</dbReference>
<dbReference type="Proteomes" id="UP000291338">
    <property type="component" value="Unassembled WGS sequence"/>
</dbReference>
<evidence type="ECO:0000313" key="5">
    <source>
        <dbReference type="EMBL" id="RZQ52719.1"/>
    </source>
</evidence>
<dbReference type="InterPro" id="IPR006913">
    <property type="entry name" value="CENP-V/GFA"/>
</dbReference>
<dbReference type="PROSITE" id="PS51891">
    <property type="entry name" value="CENP_V_GFA"/>
    <property type="match status" value="1"/>
</dbReference>
<keyword evidence="3" id="KW-0862">Zinc</keyword>
<evidence type="ECO:0000256" key="3">
    <source>
        <dbReference type="ARBA" id="ARBA00022833"/>
    </source>
</evidence>
<sequence length="131" mass="14809">MMQASCHCGDVNVELLQPIDLVTSCNCSICYRYGAIWAYFLPQNVKISSVKSETKTYSHGDKLIDFHHCVGCGCITHYTPTELGNADRMAVNLRMFKRDILEQVNIRYFDGADSWAFYEPNPTQKALTSSV</sequence>
<dbReference type="InterPro" id="IPR052355">
    <property type="entry name" value="CENP-V-like"/>
</dbReference>
<proteinExistence type="inferred from homology"/>
<accession>A0A4Q7IMG8</accession>
<name>A0A4Q7IMG8_9GAMM</name>
<feature type="domain" description="CENP-V/GFA" evidence="4">
    <location>
        <begin position="2"/>
        <end position="110"/>
    </location>
</feature>
<dbReference type="GO" id="GO:0046872">
    <property type="term" value="F:metal ion binding"/>
    <property type="evidence" value="ECO:0007669"/>
    <property type="project" value="UniProtKB-KW"/>
</dbReference>
<gene>
    <name evidence="5" type="ORF">C1E23_13085</name>
</gene>
<comment type="similarity">
    <text evidence="1">Belongs to the Gfa family.</text>
</comment>
<dbReference type="PANTHER" id="PTHR28620:SF1">
    <property type="entry name" value="CENP-V_GFA DOMAIN-CONTAINING PROTEIN"/>
    <property type="match status" value="1"/>
</dbReference>